<comment type="caution">
    <text evidence="8">The sequence shown here is derived from an EMBL/GenBank/DDBJ whole genome shotgun (WGS) entry which is preliminary data.</text>
</comment>
<gene>
    <name evidence="8" type="ORF">GM51_18590</name>
</gene>
<dbReference type="NCBIfam" id="TIGR01697">
    <property type="entry name" value="PNPH-PUNA-XAPA"/>
    <property type="match status" value="1"/>
</dbReference>
<evidence type="ECO:0000256" key="6">
    <source>
        <dbReference type="ARBA" id="ARBA00031036"/>
    </source>
</evidence>
<evidence type="ECO:0000256" key="3">
    <source>
        <dbReference type="ARBA" id="ARBA00011886"/>
    </source>
</evidence>
<dbReference type="InterPro" id="IPR011268">
    <property type="entry name" value="Purine_phosphorylase"/>
</dbReference>
<evidence type="ECO:0000256" key="2">
    <source>
        <dbReference type="ARBA" id="ARBA00006751"/>
    </source>
</evidence>
<dbReference type="Pfam" id="PF01048">
    <property type="entry name" value="PNP_UDP_1"/>
    <property type="match status" value="1"/>
</dbReference>
<dbReference type="PANTHER" id="PTHR11904">
    <property type="entry name" value="METHYLTHIOADENOSINE/PURINE NUCLEOSIDE PHOSPHORYLASE"/>
    <property type="match status" value="1"/>
</dbReference>
<dbReference type="UniPathway" id="UPA00606"/>
<dbReference type="GO" id="GO:0004731">
    <property type="term" value="F:purine-nucleoside phosphorylase activity"/>
    <property type="evidence" value="ECO:0007669"/>
    <property type="project" value="UniProtKB-EC"/>
</dbReference>
<dbReference type="Gene3D" id="3.40.50.1580">
    <property type="entry name" value="Nucleoside phosphorylase domain"/>
    <property type="match status" value="1"/>
</dbReference>
<dbReference type="AlphaFoldDB" id="A0A094PS18"/>
<keyword evidence="5" id="KW-0808">Transferase</keyword>
<dbReference type="PANTHER" id="PTHR11904:SF9">
    <property type="entry name" value="PURINE NUCLEOSIDE PHOSPHORYLASE-RELATED"/>
    <property type="match status" value="1"/>
</dbReference>
<dbReference type="EMBL" id="JNSL01000168">
    <property type="protein sequence ID" value="KGA13887.1"/>
    <property type="molecule type" value="Genomic_DNA"/>
</dbReference>
<dbReference type="EC" id="2.4.2.1" evidence="3"/>
<comment type="similarity">
    <text evidence="2">Belongs to the PNP/MTAP phosphorylase family.</text>
</comment>
<name>A0A094PS18_9ZZZZ</name>
<proteinExistence type="inferred from homology"/>
<evidence type="ECO:0000259" key="7">
    <source>
        <dbReference type="Pfam" id="PF01048"/>
    </source>
</evidence>
<reference evidence="8" key="1">
    <citation type="submission" date="2014-06" db="EMBL/GenBank/DDBJ databases">
        <title>Key roles for freshwater Actinobacteria revealed by deep metagenomic sequencing.</title>
        <authorList>
            <person name="Ghai R."/>
            <person name="Mizuno C.M."/>
            <person name="Picazo A."/>
            <person name="Camacho A."/>
            <person name="Rodriguez-Valera F."/>
        </authorList>
    </citation>
    <scope>NUCLEOTIDE SEQUENCE</scope>
</reference>
<dbReference type="GO" id="GO:0009116">
    <property type="term" value="P:nucleoside metabolic process"/>
    <property type="evidence" value="ECO:0007669"/>
    <property type="project" value="InterPro"/>
</dbReference>
<organism evidence="8">
    <name type="scientific">freshwater metagenome</name>
    <dbReference type="NCBI Taxonomy" id="449393"/>
    <lineage>
        <taxon>unclassified sequences</taxon>
        <taxon>metagenomes</taxon>
        <taxon>ecological metagenomes</taxon>
    </lineage>
</organism>
<sequence>MELGVGEAFALADNAATTIRGAFGPNHEVLVVLGSGWAESVPALEALSSAPVQTMDVGDIPGFKKPTALGHGGALKSISIGGTSVLLLTGRTHLYEGRGVHAVVHGVRTAYALGCRNVVLTNGAGCLRTEWPVGTPVVIRDHINLTAHSPLTGDNAPAPLAGRFVDLTDAYNESLRALVRSVEPNIHEAVYLGLHGPHFETPAEIRMAATFGADMVGMSTVLETIAARHLGMNVLALSLATNLASGLSGNKLSGEEVIQVGKDSSKKVGDLLSRILIAFDQRKGEIVS</sequence>
<dbReference type="NCBIfam" id="NF006054">
    <property type="entry name" value="PRK08202.1"/>
    <property type="match status" value="1"/>
</dbReference>
<feature type="domain" description="Nucleoside phosphorylase" evidence="7">
    <location>
        <begin position="30"/>
        <end position="276"/>
    </location>
</feature>
<evidence type="ECO:0000256" key="1">
    <source>
        <dbReference type="ARBA" id="ARBA00005058"/>
    </source>
</evidence>
<dbReference type="CDD" id="cd09009">
    <property type="entry name" value="PNP-EcPNPII_like"/>
    <property type="match status" value="1"/>
</dbReference>
<evidence type="ECO:0000313" key="8">
    <source>
        <dbReference type="EMBL" id="KGA13887.1"/>
    </source>
</evidence>
<dbReference type="InterPro" id="IPR035994">
    <property type="entry name" value="Nucleoside_phosphorylase_sf"/>
</dbReference>
<dbReference type="PIRSF" id="PIRSF000477">
    <property type="entry name" value="PurNPase"/>
    <property type="match status" value="1"/>
</dbReference>
<protein>
    <recommendedName>
        <fullName evidence="3">purine-nucleoside phosphorylase</fullName>
        <ecNumber evidence="3">2.4.2.1</ecNumber>
    </recommendedName>
    <alternativeName>
        <fullName evidence="6">Inosine-guanosine phosphorylase</fullName>
    </alternativeName>
</protein>
<accession>A0A094PS18</accession>
<keyword evidence="4" id="KW-0328">Glycosyltransferase</keyword>
<comment type="pathway">
    <text evidence="1">Purine metabolism; purine nucleoside salvage.</text>
</comment>
<dbReference type="InterPro" id="IPR000845">
    <property type="entry name" value="Nucleoside_phosphorylase_d"/>
</dbReference>
<dbReference type="SUPFAM" id="SSF53167">
    <property type="entry name" value="Purine and uridine phosphorylases"/>
    <property type="match status" value="1"/>
</dbReference>
<evidence type="ECO:0000256" key="4">
    <source>
        <dbReference type="ARBA" id="ARBA00022676"/>
    </source>
</evidence>
<dbReference type="GO" id="GO:0005737">
    <property type="term" value="C:cytoplasm"/>
    <property type="evidence" value="ECO:0007669"/>
    <property type="project" value="TreeGrafter"/>
</dbReference>
<evidence type="ECO:0000256" key="5">
    <source>
        <dbReference type="ARBA" id="ARBA00022679"/>
    </source>
</evidence>